<dbReference type="AlphaFoldDB" id="A0A7W7MML3"/>
<evidence type="ECO:0000313" key="4">
    <source>
        <dbReference type="Proteomes" id="UP000590511"/>
    </source>
</evidence>
<dbReference type="RefSeq" id="WP_188127615.1">
    <property type="nucleotide sequence ID" value="NZ_BOMP01000192.1"/>
</dbReference>
<evidence type="ECO:0000313" key="3">
    <source>
        <dbReference type="EMBL" id="MBB4755310.1"/>
    </source>
</evidence>
<sequence length="96" mass="9876">MSVRTALEDDLEQMPERVKDSTLAAVARRLADVLDSGCGARDAASVAKEMRAALADLRSMADAVPEEADPIDAILRRGASRVPGSPLPDGSAGGGS</sequence>
<comment type="caution">
    <text evidence="3">The sequence shown here is derived from an EMBL/GenBank/DDBJ whole genome shotgun (WGS) entry which is preliminary data.</text>
</comment>
<dbReference type="Proteomes" id="UP000631312">
    <property type="component" value="Unassembled WGS sequence"/>
</dbReference>
<dbReference type="EMBL" id="BOMP01000192">
    <property type="protein sequence ID" value="GIE46194.1"/>
    <property type="molecule type" value="Genomic_DNA"/>
</dbReference>
<dbReference type="EMBL" id="JACHNC010000002">
    <property type="protein sequence ID" value="MBB4755310.1"/>
    <property type="molecule type" value="Genomic_DNA"/>
</dbReference>
<protein>
    <submittedName>
        <fullName evidence="3">Uncharacterized protein</fullName>
    </submittedName>
</protein>
<organism evidence="3 4">
    <name type="scientific">Actinoplanes lobatus</name>
    <dbReference type="NCBI Taxonomy" id="113568"/>
    <lineage>
        <taxon>Bacteria</taxon>
        <taxon>Bacillati</taxon>
        <taxon>Actinomycetota</taxon>
        <taxon>Actinomycetes</taxon>
        <taxon>Micromonosporales</taxon>
        <taxon>Micromonosporaceae</taxon>
        <taxon>Actinoplanes</taxon>
    </lineage>
</organism>
<keyword evidence="5" id="KW-1185">Reference proteome</keyword>
<evidence type="ECO:0000256" key="1">
    <source>
        <dbReference type="SAM" id="MobiDB-lite"/>
    </source>
</evidence>
<reference evidence="2 5" key="2">
    <citation type="submission" date="2021-01" db="EMBL/GenBank/DDBJ databases">
        <title>Whole genome shotgun sequence of Actinoplanes lobatus NBRC 12513.</title>
        <authorList>
            <person name="Komaki H."/>
            <person name="Tamura T."/>
        </authorList>
    </citation>
    <scope>NUCLEOTIDE SEQUENCE [LARGE SCALE GENOMIC DNA]</scope>
    <source>
        <strain evidence="2 5">NBRC 12513</strain>
    </source>
</reference>
<reference evidence="3 4" key="1">
    <citation type="submission" date="2020-08" db="EMBL/GenBank/DDBJ databases">
        <title>Sequencing the genomes of 1000 actinobacteria strains.</title>
        <authorList>
            <person name="Klenk H.-P."/>
        </authorList>
    </citation>
    <scope>NUCLEOTIDE SEQUENCE [LARGE SCALE GENOMIC DNA]</scope>
    <source>
        <strain evidence="3 4">DSM 43150</strain>
    </source>
</reference>
<name>A0A7W7MML3_9ACTN</name>
<gene>
    <name evidence="2" type="ORF">Alo02nite_90920</name>
    <name evidence="3" type="ORF">BJ964_009581</name>
</gene>
<evidence type="ECO:0000313" key="5">
    <source>
        <dbReference type="Proteomes" id="UP000631312"/>
    </source>
</evidence>
<dbReference type="Proteomes" id="UP000590511">
    <property type="component" value="Unassembled WGS sequence"/>
</dbReference>
<proteinExistence type="predicted"/>
<evidence type="ECO:0000313" key="2">
    <source>
        <dbReference type="EMBL" id="GIE46194.1"/>
    </source>
</evidence>
<feature type="region of interest" description="Disordered" evidence="1">
    <location>
        <begin position="76"/>
        <end position="96"/>
    </location>
</feature>
<accession>A0A7W7MML3</accession>